<keyword evidence="4 6" id="KW-1133">Transmembrane helix</keyword>
<feature type="transmembrane region" description="Helical" evidence="6">
    <location>
        <begin position="111"/>
        <end position="128"/>
    </location>
</feature>
<reference evidence="7 8" key="1">
    <citation type="journal article" date="2014" name="Genome Announc.">
        <title>Draft Genome Sequence of the Algicidal Bacterium Mangrovimonas yunxiaonensis Strain LY01.</title>
        <authorList>
            <person name="Li Y."/>
            <person name="Zhu H."/>
            <person name="Li C."/>
            <person name="Zhang H."/>
            <person name="Chen Z."/>
            <person name="Zheng W."/>
            <person name="Xu H."/>
            <person name="Zheng T."/>
        </authorList>
    </citation>
    <scope>NUCLEOTIDE SEQUENCE [LARGE SCALE GENOMIC DNA]</scope>
    <source>
        <strain evidence="7 8">LY01</strain>
    </source>
</reference>
<keyword evidence="2" id="KW-1003">Cell membrane</keyword>
<dbReference type="PANTHER" id="PTHR42723">
    <property type="entry name" value="CHLOROPHYLL SYNTHASE"/>
    <property type="match status" value="1"/>
</dbReference>
<organism evidence="7 8">
    <name type="scientific">Mangrovimonas yunxiaonensis</name>
    <dbReference type="NCBI Taxonomy" id="1197477"/>
    <lineage>
        <taxon>Bacteria</taxon>
        <taxon>Pseudomonadati</taxon>
        <taxon>Bacteroidota</taxon>
        <taxon>Flavobacteriia</taxon>
        <taxon>Flavobacteriales</taxon>
        <taxon>Flavobacteriaceae</taxon>
        <taxon>Mangrovimonas</taxon>
    </lineage>
</organism>
<dbReference type="Gene3D" id="1.10.357.140">
    <property type="entry name" value="UbiA prenyltransferase"/>
    <property type="match status" value="1"/>
</dbReference>
<comment type="caution">
    <text evidence="7">The sequence shown here is derived from an EMBL/GenBank/DDBJ whole genome shotgun (WGS) entry which is preliminary data.</text>
</comment>
<accession>A0A084TJE5</accession>
<dbReference type="PANTHER" id="PTHR42723:SF1">
    <property type="entry name" value="CHLOROPHYLL SYNTHASE, CHLOROPLASTIC"/>
    <property type="match status" value="1"/>
</dbReference>
<dbReference type="OrthoDB" id="9811562at2"/>
<keyword evidence="5 6" id="KW-0472">Membrane</keyword>
<sequence>MNILNLIRWKNLGMIALAQILVKYALLEPFGVATALNGLQFTLLVLASVGLAAAGNIINDIYDVETDLVNKPHGVLIGKSVSEKLAYNLFFAFNILGVLLGYYVATSVGKDVFFGLFVFVSASLYFYASYLKQVLLAGNVIISLLVALSIVIVGIFDLLPAVTPHNQETQSTFFKIILDYAMFAFFINFLREMVKDIEDIDGDYKAGMNTLPIAIGRDRAIKIAFVLSLLPIASILYYTATYLYHQTLAVIYFLVGIIGPLIFVAIKLFSAETKKQLHLIANLLKLVMFFGILSMLLYRFILLK</sequence>
<dbReference type="EMBL" id="JPFK01000007">
    <property type="protein sequence ID" value="KFB00831.1"/>
    <property type="molecule type" value="Genomic_DNA"/>
</dbReference>
<gene>
    <name evidence="7" type="primary">ubiA</name>
    <name evidence="7" type="ORF">IA57_10305</name>
</gene>
<dbReference type="GO" id="GO:0016765">
    <property type="term" value="F:transferase activity, transferring alkyl or aryl (other than methyl) groups"/>
    <property type="evidence" value="ECO:0007669"/>
    <property type="project" value="InterPro"/>
</dbReference>
<dbReference type="InterPro" id="IPR044878">
    <property type="entry name" value="UbiA_sf"/>
</dbReference>
<name>A0A084TJE5_9FLAO</name>
<dbReference type="RefSeq" id="WP_036122713.1">
    <property type="nucleotide sequence ID" value="NZ_BMET01000004.1"/>
</dbReference>
<protein>
    <submittedName>
        <fullName evidence="7">Prenyltransferase</fullName>
    </submittedName>
</protein>
<dbReference type="CDD" id="cd13961">
    <property type="entry name" value="PT_UbiA_DGGGPS"/>
    <property type="match status" value="1"/>
</dbReference>
<feature type="transmembrane region" description="Helical" evidence="6">
    <location>
        <begin position="250"/>
        <end position="270"/>
    </location>
</feature>
<feature type="transmembrane region" description="Helical" evidence="6">
    <location>
        <begin position="223"/>
        <end position="244"/>
    </location>
</feature>
<dbReference type="eggNOG" id="COG0382">
    <property type="taxonomic scope" value="Bacteria"/>
</dbReference>
<keyword evidence="8" id="KW-1185">Reference proteome</keyword>
<dbReference type="Pfam" id="PF01040">
    <property type="entry name" value="UbiA"/>
    <property type="match status" value="1"/>
</dbReference>
<feature type="transmembrane region" description="Helical" evidence="6">
    <location>
        <begin position="172"/>
        <end position="190"/>
    </location>
</feature>
<evidence type="ECO:0000256" key="2">
    <source>
        <dbReference type="ARBA" id="ARBA00022475"/>
    </source>
</evidence>
<dbReference type="InterPro" id="IPR050475">
    <property type="entry name" value="Prenyltransferase_related"/>
</dbReference>
<feature type="transmembrane region" description="Helical" evidence="6">
    <location>
        <begin position="85"/>
        <end position="105"/>
    </location>
</feature>
<evidence type="ECO:0000313" key="8">
    <source>
        <dbReference type="Proteomes" id="UP000028521"/>
    </source>
</evidence>
<keyword evidence="7" id="KW-0808">Transferase</keyword>
<dbReference type="Proteomes" id="UP000028521">
    <property type="component" value="Unassembled WGS sequence"/>
</dbReference>
<evidence type="ECO:0000256" key="4">
    <source>
        <dbReference type="ARBA" id="ARBA00022989"/>
    </source>
</evidence>
<dbReference type="AlphaFoldDB" id="A0A084TJE5"/>
<feature type="transmembrane region" description="Helical" evidence="6">
    <location>
        <begin position="140"/>
        <end position="160"/>
    </location>
</feature>
<evidence type="ECO:0000256" key="3">
    <source>
        <dbReference type="ARBA" id="ARBA00022692"/>
    </source>
</evidence>
<proteinExistence type="predicted"/>
<reference evidence="8" key="2">
    <citation type="submission" date="2014-07" db="EMBL/GenBank/DDBJ databases">
        <title>Genome sequence of Mangrovimonas yunxiaonensis.</title>
        <authorList>
            <person name="Li Y."/>
            <person name="Zheng T."/>
        </authorList>
    </citation>
    <scope>NUCLEOTIDE SEQUENCE [LARGE SCALE GENOMIC DNA]</scope>
    <source>
        <strain evidence="8">LY01</strain>
    </source>
</reference>
<dbReference type="STRING" id="1197477.IA57_10305"/>
<dbReference type="Gene3D" id="1.20.120.1780">
    <property type="entry name" value="UbiA prenyltransferase"/>
    <property type="match status" value="1"/>
</dbReference>
<evidence type="ECO:0000313" key="7">
    <source>
        <dbReference type="EMBL" id="KFB00831.1"/>
    </source>
</evidence>
<comment type="subcellular location">
    <subcellularLocation>
        <location evidence="1">Membrane</location>
        <topology evidence="1">Multi-pass membrane protein</topology>
    </subcellularLocation>
</comment>
<dbReference type="GO" id="GO:0016020">
    <property type="term" value="C:membrane"/>
    <property type="evidence" value="ECO:0007669"/>
    <property type="project" value="UniProtKB-SubCell"/>
</dbReference>
<feature type="transmembrane region" description="Helical" evidence="6">
    <location>
        <begin position="282"/>
        <end position="301"/>
    </location>
</feature>
<evidence type="ECO:0000256" key="5">
    <source>
        <dbReference type="ARBA" id="ARBA00023136"/>
    </source>
</evidence>
<evidence type="ECO:0000256" key="6">
    <source>
        <dbReference type="SAM" id="Phobius"/>
    </source>
</evidence>
<evidence type="ECO:0000256" key="1">
    <source>
        <dbReference type="ARBA" id="ARBA00004141"/>
    </source>
</evidence>
<feature type="transmembrane region" description="Helical" evidence="6">
    <location>
        <begin position="43"/>
        <end position="64"/>
    </location>
</feature>
<dbReference type="NCBIfam" id="NF009512">
    <property type="entry name" value="PRK12872.1-1"/>
    <property type="match status" value="1"/>
</dbReference>
<dbReference type="InterPro" id="IPR000537">
    <property type="entry name" value="UbiA_prenyltransferase"/>
</dbReference>
<keyword evidence="3 6" id="KW-0812">Transmembrane</keyword>